<dbReference type="SUPFAM" id="SSF56112">
    <property type="entry name" value="Protein kinase-like (PK-like)"/>
    <property type="match status" value="2"/>
</dbReference>
<gene>
    <name evidence="4" type="ORF">CAMP_LOCUS1093</name>
</gene>
<evidence type="ECO:0000256" key="2">
    <source>
        <dbReference type="SAM" id="MobiDB-lite"/>
    </source>
</evidence>
<dbReference type="AlphaFoldDB" id="A0A9P1MSP1"/>
<evidence type="ECO:0000313" key="5">
    <source>
        <dbReference type="Proteomes" id="UP001152747"/>
    </source>
</evidence>
<dbReference type="GO" id="GO:0005524">
    <property type="term" value="F:ATP binding"/>
    <property type="evidence" value="ECO:0007669"/>
    <property type="project" value="UniProtKB-UniRule"/>
</dbReference>
<feature type="compositionally biased region" description="Basic and acidic residues" evidence="2">
    <location>
        <begin position="866"/>
        <end position="875"/>
    </location>
</feature>
<evidence type="ECO:0000313" key="4">
    <source>
        <dbReference type="EMBL" id="CAI5438456.1"/>
    </source>
</evidence>
<feature type="binding site" evidence="1">
    <location>
        <position position="571"/>
    </location>
    <ligand>
        <name>ATP</name>
        <dbReference type="ChEBI" id="CHEBI:30616"/>
    </ligand>
</feature>
<keyword evidence="1" id="KW-0547">Nucleotide-binding</keyword>
<dbReference type="OrthoDB" id="194358at2759"/>
<feature type="compositionally biased region" description="Polar residues" evidence="2">
    <location>
        <begin position="132"/>
        <end position="152"/>
    </location>
</feature>
<dbReference type="Pfam" id="PF00069">
    <property type="entry name" value="Pkinase"/>
    <property type="match status" value="1"/>
</dbReference>
<dbReference type="PROSITE" id="PS50011">
    <property type="entry name" value="PROTEIN_KINASE_DOM"/>
    <property type="match status" value="2"/>
</dbReference>
<feature type="compositionally biased region" description="Basic residues" evidence="2">
    <location>
        <begin position="158"/>
        <end position="169"/>
    </location>
</feature>
<feature type="region of interest" description="Disordered" evidence="2">
    <location>
        <begin position="1"/>
        <end position="196"/>
    </location>
</feature>
<dbReference type="InterPro" id="IPR000719">
    <property type="entry name" value="Prot_kinase_dom"/>
</dbReference>
<comment type="caution">
    <text evidence="4">The sequence shown here is derived from an EMBL/GenBank/DDBJ whole genome shotgun (WGS) entry which is preliminary data.</text>
</comment>
<organism evidence="4 5">
    <name type="scientific">Caenorhabditis angaria</name>
    <dbReference type="NCBI Taxonomy" id="860376"/>
    <lineage>
        <taxon>Eukaryota</taxon>
        <taxon>Metazoa</taxon>
        <taxon>Ecdysozoa</taxon>
        <taxon>Nematoda</taxon>
        <taxon>Chromadorea</taxon>
        <taxon>Rhabditida</taxon>
        <taxon>Rhabditina</taxon>
        <taxon>Rhabditomorpha</taxon>
        <taxon>Rhabditoidea</taxon>
        <taxon>Rhabditidae</taxon>
        <taxon>Peloderinae</taxon>
        <taxon>Caenorhabditis</taxon>
    </lineage>
</organism>
<keyword evidence="1" id="KW-0067">ATP-binding</keyword>
<evidence type="ECO:0000259" key="3">
    <source>
        <dbReference type="PROSITE" id="PS50011"/>
    </source>
</evidence>
<feature type="compositionally biased region" description="Polar residues" evidence="2">
    <location>
        <begin position="67"/>
        <end position="77"/>
    </location>
</feature>
<dbReference type="InterPro" id="IPR050235">
    <property type="entry name" value="CK1_Ser-Thr_kinase"/>
</dbReference>
<proteinExistence type="predicted"/>
<dbReference type="SMART" id="SM00220">
    <property type="entry name" value="S_TKc"/>
    <property type="match status" value="1"/>
</dbReference>
<name>A0A9P1MSP1_9PELO</name>
<sequence length="875" mass="99879">MATNNNADGQSMKRLKTKKLDVDQQQQVSIKESLMKKPRAPGTSDRQQLSFKDNGMSKRARVPGQLLTEQPQLSISEGPNEGMSRRGKVSKKEGEPLSECGNVGSRRGKPDRSLNEPVSKRGGLFKNKKSKFQVSSMEQSCLSSKGSKNDVLSPSIRGGKKTSKSKRKRSNDTDEKGGKRRKKKGPLEIGGTIEGTGGTSYQVRQLIRNPGSNGEYLVSDGSTEKILRLNLKGKFKLKHTMDILKKVGGMNQPNGKCFFIEFKELGSYLKYDYLVTSVYNIQLYEVHTALFKVFSRDCTMNIAYQTLECLRALHNAGYILRNVKPTSFSIGFGQNERLICLSDFRISRKHIEDYKVINARPRVEYIGTARYSSINSMKCIDQGRKDDLESWLYMIIDLLDYTSALPWKNKPKIEVLPLKEKFFCHGDPSVYVYAPEGFKKIVDLINQWKYDTLPDYVNIISILDEICSQNSLDRTVCDWIGKFPNFSTTQKAIDDAANKTSDNICSGVDDFEYGPPKKQTKVPRKLMNPGDTIKNGQFTWKVVNVLGSGGFGDVYRVYNETDKKKKNYALKTESEDGRKNMLRLKVEMQVLMAIQEDRKAKGEDKDKQKTNKHFVEFVDRGKSEELRCKFIVMSIVGPSLDDCRKKFNVDLSQKATPYIIAVQTLESVRDLHNLGFLHRDIKPANFAVGIGPNEYMVYMLDFGISRLFIDQKTKALRAPRKKVKFLGTLRFASRACMKWEDQGRKDDLECWMYMIFDLLDEDNGIAWKCMVDRDKIVTLKTAFFQTSLPTVYEIIPRQMKTLVKYIDTLEFQSVPDYVYIENQLTNVAESIGHSIKNRKKVEWLGKLKKDESEQTKRIDDESESESESKKSNDSE</sequence>
<keyword evidence="5" id="KW-1185">Reference proteome</keyword>
<reference evidence="4" key="1">
    <citation type="submission" date="2022-11" db="EMBL/GenBank/DDBJ databases">
        <authorList>
            <person name="Kikuchi T."/>
        </authorList>
    </citation>
    <scope>NUCLEOTIDE SEQUENCE</scope>
    <source>
        <strain evidence="4">PS1010</strain>
    </source>
</reference>
<dbReference type="FunFam" id="1.10.510.10:FF:001146">
    <property type="entry name" value="Protein CBG08226"/>
    <property type="match status" value="1"/>
</dbReference>
<dbReference type="GO" id="GO:0004672">
    <property type="term" value="F:protein kinase activity"/>
    <property type="evidence" value="ECO:0007669"/>
    <property type="project" value="InterPro"/>
</dbReference>
<dbReference type="InterPro" id="IPR011009">
    <property type="entry name" value="Kinase-like_dom_sf"/>
</dbReference>
<protein>
    <recommendedName>
        <fullName evidence="3">Protein kinase domain-containing protein</fullName>
    </recommendedName>
</protein>
<feature type="region of interest" description="Disordered" evidence="2">
    <location>
        <begin position="850"/>
        <end position="875"/>
    </location>
</feature>
<dbReference type="Gene3D" id="1.10.510.10">
    <property type="entry name" value="Transferase(Phosphotransferase) domain 1"/>
    <property type="match status" value="2"/>
</dbReference>
<dbReference type="PANTHER" id="PTHR11909">
    <property type="entry name" value="CASEIN KINASE-RELATED"/>
    <property type="match status" value="1"/>
</dbReference>
<dbReference type="EMBL" id="CANHGI010000001">
    <property type="protein sequence ID" value="CAI5438456.1"/>
    <property type="molecule type" value="Genomic_DNA"/>
</dbReference>
<dbReference type="InterPro" id="IPR017441">
    <property type="entry name" value="Protein_kinase_ATP_BS"/>
</dbReference>
<dbReference type="PROSITE" id="PS00107">
    <property type="entry name" value="PROTEIN_KINASE_ATP"/>
    <property type="match status" value="1"/>
</dbReference>
<feature type="compositionally biased region" description="Basic and acidic residues" evidence="2">
    <location>
        <begin position="850"/>
        <end position="859"/>
    </location>
</feature>
<feature type="domain" description="Protein kinase" evidence="3">
    <location>
        <begin position="186"/>
        <end position="486"/>
    </location>
</feature>
<dbReference type="Proteomes" id="UP001152747">
    <property type="component" value="Unassembled WGS sequence"/>
</dbReference>
<accession>A0A9P1MSP1</accession>
<evidence type="ECO:0000256" key="1">
    <source>
        <dbReference type="PROSITE-ProRule" id="PRU10141"/>
    </source>
</evidence>
<feature type="domain" description="Protein kinase" evidence="3">
    <location>
        <begin position="540"/>
        <end position="875"/>
    </location>
</feature>